<evidence type="ECO:0000256" key="2">
    <source>
        <dbReference type="SAM" id="MobiDB-lite"/>
    </source>
</evidence>
<evidence type="ECO:0000313" key="4">
    <source>
        <dbReference type="Proteomes" id="UP001159363"/>
    </source>
</evidence>
<organism evidence="3 4">
    <name type="scientific">Dryococelus australis</name>
    <dbReference type="NCBI Taxonomy" id="614101"/>
    <lineage>
        <taxon>Eukaryota</taxon>
        <taxon>Metazoa</taxon>
        <taxon>Ecdysozoa</taxon>
        <taxon>Arthropoda</taxon>
        <taxon>Hexapoda</taxon>
        <taxon>Insecta</taxon>
        <taxon>Pterygota</taxon>
        <taxon>Neoptera</taxon>
        <taxon>Polyneoptera</taxon>
        <taxon>Phasmatodea</taxon>
        <taxon>Verophasmatodea</taxon>
        <taxon>Anareolatae</taxon>
        <taxon>Phasmatidae</taxon>
        <taxon>Eurycanthinae</taxon>
        <taxon>Dryococelus</taxon>
    </lineage>
</organism>
<dbReference type="SMART" id="SM00698">
    <property type="entry name" value="MORN"/>
    <property type="match status" value="3"/>
</dbReference>
<comment type="caution">
    <text evidence="3">The sequence shown here is derived from an EMBL/GenBank/DDBJ whole genome shotgun (WGS) entry which is preliminary data.</text>
</comment>
<gene>
    <name evidence="3" type="ORF">PR048_000986</name>
</gene>
<dbReference type="EMBL" id="JARBHB010000001">
    <property type="protein sequence ID" value="KAJ8895650.1"/>
    <property type="molecule type" value="Genomic_DNA"/>
</dbReference>
<dbReference type="PANTHER" id="PTHR43215:SF14">
    <property type="entry name" value="RADIAL SPOKE HEAD 1 HOMOLOG"/>
    <property type="match status" value="1"/>
</dbReference>
<dbReference type="PANTHER" id="PTHR43215">
    <property type="entry name" value="RADIAL SPOKE HEAD 1 HOMOLOG"/>
    <property type="match status" value="1"/>
</dbReference>
<dbReference type="InterPro" id="IPR003409">
    <property type="entry name" value="MORN"/>
</dbReference>
<proteinExistence type="predicted"/>
<dbReference type="Proteomes" id="UP001159363">
    <property type="component" value="Chromosome 1"/>
</dbReference>
<feature type="region of interest" description="Disordered" evidence="2">
    <location>
        <begin position="87"/>
        <end position="114"/>
    </location>
</feature>
<dbReference type="Pfam" id="PF02493">
    <property type="entry name" value="MORN"/>
    <property type="match status" value="3"/>
</dbReference>
<feature type="compositionally biased region" description="Polar residues" evidence="2">
    <location>
        <begin position="90"/>
        <end position="113"/>
    </location>
</feature>
<dbReference type="SUPFAM" id="SSF82185">
    <property type="entry name" value="Histone H3 K4-specific methyltransferase SET7/9 N-terminal domain"/>
    <property type="match status" value="1"/>
</dbReference>
<accession>A0ABQ9IG38</accession>
<sequence>MYITHRIAFIWGPRHDSLAAIALPPRRFGLDPRRCHSRTCKSRLDVAVVEEGCSYSNTRYSDRDELEHVLDEETGVARTFAILKQFQPEDATTSGPGNDQYGTGYSSPLSIRKSSSDTDYECKRVPHGHEQRPANILYGTTTPYECAVQGQQNICKSKISHDLIRRNRSDVEQHWFPVTLLPLSNYLLEYILVVSERVGDLRSVQRPVRSCMNDDGDPYTRRADMRAWCTSRAEVGCLPNRTTVRPAPPELHSLPARRDKVTKLPLKRRKVVFTYQYQVSYIYCIPLLRPFTSFLEGEWSRDKRFGYGIYHYPNGDTYAGSWKNGLQDGMGNYTYKVSGAKFIGTWASGQMRGPGKLIRPQNCYHGSWENNLYSVLKGAVQNAGKSTFSGTVGWFAASLGRGKFWGRISVISLRKLKLIRCTSELLEGALVIRDTLKLALMVCGHNFVGLRDKNFNYLDRNN</sequence>
<dbReference type="Gene3D" id="2.20.110.10">
    <property type="entry name" value="Histone H3 K4-specific methyltransferase SET7/9 N-terminal domain"/>
    <property type="match status" value="1"/>
</dbReference>
<keyword evidence="4" id="KW-1185">Reference proteome</keyword>
<name>A0ABQ9IG38_9NEOP</name>
<evidence type="ECO:0000313" key="3">
    <source>
        <dbReference type="EMBL" id="KAJ8895650.1"/>
    </source>
</evidence>
<keyword evidence="1" id="KW-0677">Repeat</keyword>
<evidence type="ECO:0000256" key="1">
    <source>
        <dbReference type="ARBA" id="ARBA00022737"/>
    </source>
</evidence>
<reference evidence="3 4" key="1">
    <citation type="submission" date="2023-02" db="EMBL/GenBank/DDBJ databases">
        <title>LHISI_Scaffold_Assembly.</title>
        <authorList>
            <person name="Stuart O.P."/>
            <person name="Cleave R."/>
            <person name="Magrath M.J.L."/>
            <person name="Mikheyev A.S."/>
        </authorList>
    </citation>
    <scope>NUCLEOTIDE SEQUENCE [LARGE SCALE GENOMIC DNA]</scope>
    <source>
        <strain evidence="3">Daus_M_001</strain>
        <tissue evidence="3">Leg muscle</tissue>
    </source>
</reference>
<protein>
    <submittedName>
        <fullName evidence="3">Uncharacterized protein</fullName>
    </submittedName>
</protein>